<gene>
    <name evidence="1" type="ORF">EDC28_104234</name>
</gene>
<dbReference type="RefSeq" id="WP_123421395.1">
    <property type="nucleotide sequence ID" value="NZ_RJUL01000004.1"/>
</dbReference>
<organism evidence="1 2">
    <name type="scientific">Gallaecimonas pentaromativorans</name>
    <dbReference type="NCBI Taxonomy" id="584787"/>
    <lineage>
        <taxon>Bacteria</taxon>
        <taxon>Pseudomonadati</taxon>
        <taxon>Pseudomonadota</taxon>
        <taxon>Gammaproteobacteria</taxon>
        <taxon>Enterobacterales</taxon>
        <taxon>Gallaecimonadaceae</taxon>
        <taxon>Gallaecimonas</taxon>
    </lineage>
</organism>
<dbReference type="Pfam" id="PF17426">
    <property type="entry name" value="Putative_G5P"/>
    <property type="match status" value="1"/>
</dbReference>
<reference evidence="1 2" key="1">
    <citation type="submission" date="2018-11" db="EMBL/GenBank/DDBJ databases">
        <title>Genomic Encyclopedia of Type Strains, Phase IV (KMG-IV): sequencing the most valuable type-strain genomes for metagenomic binning, comparative biology and taxonomic classification.</title>
        <authorList>
            <person name="Goeker M."/>
        </authorList>
    </citation>
    <scope>NUCLEOTIDE SEQUENCE [LARGE SCALE GENOMIC DNA]</scope>
    <source>
        <strain evidence="1 2">DSM 21945</strain>
    </source>
</reference>
<proteinExistence type="predicted"/>
<comment type="caution">
    <text evidence="1">The sequence shown here is derived from an EMBL/GenBank/DDBJ whole genome shotgun (WGS) entry which is preliminary data.</text>
</comment>
<sequence>MNIASGYNLVGNFLGTKQEQKVNTQTGEVKSWFEIGVQVQVSDGFGGFAERTITVRIPHSKAKDGVSYYAQFLQKQVAVPVFMSPWSNGKGMTVFLADGPITVLSAPNSKAA</sequence>
<evidence type="ECO:0000313" key="2">
    <source>
        <dbReference type="Proteomes" id="UP000268033"/>
    </source>
</evidence>
<evidence type="ECO:0000313" key="1">
    <source>
        <dbReference type="EMBL" id="ROQ27583.1"/>
    </source>
</evidence>
<dbReference type="AlphaFoldDB" id="A0A3N1PG54"/>
<dbReference type="InterPro" id="IPR035411">
    <property type="entry name" value="Putative_G5P"/>
</dbReference>
<name>A0A3N1PG54_9GAMM</name>
<accession>A0A3N1PG54</accession>
<dbReference type="EMBL" id="RJUL01000004">
    <property type="protein sequence ID" value="ROQ27583.1"/>
    <property type="molecule type" value="Genomic_DNA"/>
</dbReference>
<keyword evidence="2" id="KW-1185">Reference proteome</keyword>
<dbReference type="Proteomes" id="UP000268033">
    <property type="component" value="Unassembled WGS sequence"/>
</dbReference>
<protein>
    <submittedName>
        <fullName evidence="1">Uncharacterized protein</fullName>
    </submittedName>
</protein>